<dbReference type="SMART" id="SM01012">
    <property type="entry name" value="ANTAR"/>
    <property type="match status" value="1"/>
</dbReference>
<dbReference type="Proteomes" id="UP000545493">
    <property type="component" value="Unassembled WGS sequence"/>
</dbReference>
<dbReference type="SUPFAM" id="SSF55781">
    <property type="entry name" value="GAF domain-like"/>
    <property type="match status" value="1"/>
</dbReference>
<dbReference type="GO" id="GO:0016301">
    <property type="term" value="F:kinase activity"/>
    <property type="evidence" value="ECO:0007669"/>
    <property type="project" value="UniProtKB-KW"/>
</dbReference>
<dbReference type="GO" id="GO:0003723">
    <property type="term" value="F:RNA binding"/>
    <property type="evidence" value="ECO:0007669"/>
    <property type="project" value="InterPro"/>
</dbReference>
<evidence type="ECO:0000259" key="5">
    <source>
        <dbReference type="PROSITE" id="PS50921"/>
    </source>
</evidence>
<evidence type="ECO:0000256" key="4">
    <source>
        <dbReference type="ARBA" id="ARBA00023163"/>
    </source>
</evidence>
<feature type="domain" description="ANTAR" evidence="5">
    <location>
        <begin position="165"/>
        <end position="226"/>
    </location>
</feature>
<proteinExistence type="predicted"/>
<dbReference type="InterPro" id="IPR011006">
    <property type="entry name" value="CheY-like_superfamily"/>
</dbReference>
<protein>
    <submittedName>
        <fullName evidence="6">GAF domain-containing protein</fullName>
    </submittedName>
</protein>
<dbReference type="RefSeq" id="WP_167167717.1">
    <property type="nucleotide sequence ID" value="NZ_JAAOYM010000001.1"/>
</dbReference>
<evidence type="ECO:0000256" key="2">
    <source>
        <dbReference type="ARBA" id="ARBA00022777"/>
    </source>
</evidence>
<dbReference type="InterPro" id="IPR003018">
    <property type="entry name" value="GAF"/>
</dbReference>
<dbReference type="AlphaFoldDB" id="A0A7X5UMZ7"/>
<dbReference type="Gene3D" id="3.30.450.40">
    <property type="match status" value="1"/>
</dbReference>
<dbReference type="Pfam" id="PF03861">
    <property type="entry name" value="ANTAR"/>
    <property type="match status" value="1"/>
</dbReference>
<dbReference type="InterPro" id="IPR029016">
    <property type="entry name" value="GAF-like_dom_sf"/>
</dbReference>
<keyword evidence="2" id="KW-0418">Kinase</keyword>
<reference evidence="6 7" key="1">
    <citation type="submission" date="2020-03" db="EMBL/GenBank/DDBJ databases">
        <title>Sequencing the genomes of 1000 actinobacteria strains.</title>
        <authorList>
            <person name="Klenk H.-P."/>
        </authorList>
    </citation>
    <scope>NUCLEOTIDE SEQUENCE [LARGE SCALE GENOMIC DNA]</scope>
    <source>
        <strain evidence="6 7">DSM 45685</strain>
    </source>
</reference>
<evidence type="ECO:0000313" key="6">
    <source>
        <dbReference type="EMBL" id="NIJ11013.1"/>
    </source>
</evidence>
<dbReference type="Pfam" id="PF13185">
    <property type="entry name" value="GAF_2"/>
    <property type="match status" value="1"/>
</dbReference>
<dbReference type="SUPFAM" id="SSF52172">
    <property type="entry name" value="CheY-like"/>
    <property type="match status" value="1"/>
</dbReference>
<comment type="caution">
    <text evidence="6">The sequence shown here is derived from an EMBL/GenBank/DDBJ whole genome shotgun (WGS) entry which is preliminary data.</text>
</comment>
<keyword evidence="7" id="KW-1185">Reference proteome</keyword>
<keyword evidence="1" id="KW-0808">Transferase</keyword>
<evidence type="ECO:0000313" key="7">
    <source>
        <dbReference type="Proteomes" id="UP000545493"/>
    </source>
</evidence>
<dbReference type="InterPro" id="IPR036388">
    <property type="entry name" value="WH-like_DNA-bd_sf"/>
</dbReference>
<evidence type="ECO:0000256" key="3">
    <source>
        <dbReference type="ARBA" id="ARBA00023015"/>
    </source>
</evidence>
<keyword evidence="3" id="KW-0805">Transcription regulation</keyword>
<dbReference type="PIRSF" id="PIRSF036625">
    <property type="entry name" value="GAF_ANTAR"/>
    <property type="match status" value="1"/>
</dbReference>
<dbReference type="InterPro" id="IPR012074">
    <property type="entry name" value="GAF_ANTAR"/>
</dbReference>
<keyword evidence="4" id="KW-0804">Transcription</keyword>
<dbReference type="InterPro" id="IPR005561">
    <property type="entry name" value="ANTAR"/>
</dbReference>
<dbReference type="PROSITE" id="PS50921">
    <property type="entry name" value="ANTAR"/>
    <property type="match status" value="1"/>
</dbReference>
<gene>
    <name evidence="6" type="ORF">FHU38_001357</name>
</gene>
<organism evidence="6 7">
    <name type="scientific">Saccharomonospora amisosensis</name>
    <dbReference type="NCBI Taxonomy" id="1128677"/>
    <lineage>
        <taxon>Bacteria</taxon>
        <taxon>Bacillati</taxon>
        <taxon>Actinomycetota</taxon>
        <taxon>Actinomycetes</taxon>
        <taxon>Pseudonocardiales</taxon>
        <taxon>Pseudonocardiaceae</taxon>
        <taxon>Saccharomonospora</taxon>
    </lineage>
</organism>
<name>A0A7X5UMZ7_9PSEU</name>
<dbReference type="SMART" id="SM00065">
    <property type="entry name" value="GAF"/>
    <property type="match status" value="1"/>
</dbReference>
<dbReference type="EMBL" id="JAAOYM010000001">
    <property type="protein sequence ID" value="NIJ11013.1"/>
    <property type="molecule type" value="Genomic_DNA"/>
</dbReference>
<accession>A0A7X5UMZ7</accession>
<sequence>MTEQPSLAGRAQLADVFNRVARSLEPEPDVERTVRNIVSAVSVSVPGAEHVGVSLLEDGRIRSVAPSSALVARLDEIQHELSDGPCVDATFSGQVYRTGDIVADGRWPSFGQAAAELGVTSMLAVRLFTANTLLGALNLYSTHADAFDSDTEHLTELFAAHAAVALVGANRQAQLRAALNARDVIGMAKGILMQRHGLDEDRAFGMLIQASQHANMKLREVAHWLVTECCEDHPGPRSLPLPGK</sequence>
<dbReference type="Gene3D" id="1.10.10.10">
    <property type="entry name" value="Winged helix-like DNA-binding domain superfamily/Winged helix DNA-binding domain"/>
    <property type="match status" value="1"/>
</dbReference>
<evidence type="ECO:0000256" key="1">
    <source>
        <dbReference type="ARBA" id="ARBA00022679"/>
    </source>
</evidence>